<name>A0A6A3JVC9_9STRA</name>
<dbReference type="Proteomes" id="UP000429607">
    <property type="component" value="Unassembled WGS sequence"/>
</dbReference>
<dbReference type="AlphaFoldDB" id="A0A6A3JVC9"/>
<sequence length="278" mass="31256">MVSGRHRRRDYTYLPDTAHIRSMVVAKKKTLWGTGVYICNAYMGLIVHPEKANMVMALGRTGYFRGALVLRWIGRRMDVDTTPLTGPLSGSYVAAEAAVLVFFCPEWIPYLVLADMRLYNATGNLVYPRTRYRLLCSQGRQLKDVMHWRWARPGHLTVTALVFKMTAAVRRQLGHLMKLLLINYPQLLTPGGHSGAVRYATADNPSVQAACRGTADCIFLRADAPSSTPTTAPRIDSHQELVTQMQQDVGPATALTTVHPHPRLARMSCFWMGQRRWT</sequence>
<accession>A0A6A3JVC9</accession>
<keyword evidence="4" id="KW-1185">Reference proteome</keyword>
<comment type="caution">
    <text evidence="1">The sequence shown here is derived from an EMBL/GenBank/DDBJ whole genome shotgun (WGS) entry which is preliminary data.</text>
</comment>
<reference evidence="1 3" key="1">
    <citation type="submission" date="2018-09" db="EMBL/GenBank/DDBJ databases">
        <title>Genomic investigation of the strawberry pathogen Phytophthora fragariae indicates pathogenicity is determined by transcriptional variation in three key races.</title>
        <authorList>
            <person name="Adams T.M."/>
            <person name="Armitage A.D."/>
            <person name="Sobczyk M.K."/>
            <person name="Bates H.J."/>
            <person name="Dunwell J.M."/>
            <person name="Nellist C.F."/>
            <person name="Harrison R.J."/>
        </authorList>
    </citation>
    <scope>NUCLEOTIDE SEQUENCE [LARGE SCALE GENOMIC DNA]</scope>
    <source>
        <strain evidence="1 3">SCRP249</strain>
        <strain evidence="2 4">SCRP333</strain>
    </source>
</reference>
<evidence type="ECO:0000313" key="1">
    <source>
        <dbReference type="EMBL" id="KAE8996385.1"/>
    </source>
</evidence>
<evidence type="ECO:0000313" key="4">
    <source>
        <dbReference type="Proteomes" id="UP000434957"/>
    </source>
</evidence>
<dbReference type="Proteomes" id="UP000434957">
    <property type="component" value="Unassembled WGS sequence"/>
</dbReference>
<dbReference type="EMBL" id="QXFV01001895">
    <property type="protein sequence ID" value="KAE8996385.1"/>
    <property type="molecule type" value="Genomic_DNA"/>
</dbReference>
<evidence type="ECO:0000313" key="3">
    <source>
        <dbReference type="Proteomes" id="UP000429607"/>
    </source>
</evidence>
<evidence type="ECO:0000313" key="2">
    <source>
        <dbReference type="EMBL" id="KAE9307450.1"/>
    </source>
</evidence>
<protein>
    <submittedName>
        <fullName evidence="1">Uncharacterized protein</fullName>
    </submittedName>
</protein>
<dbReference type="EMBL" id="QXFT01001924">
    <property type="protein sequence ID" value="KAE9307450.1"/>
    <property type="molecule type" value="Genomic_DNA"/>
</dbReference>
<gene>
    <name evidence="1" type="ORF">PR001_g19874</name>
    <name evidence="2" type="ORF">PR003_g20994</name>
</gene>
<organism evidence="1 3">
    <name type="scientific">Phytophthora rubi</name>
    <dbReference type="NCBI Taxonomy" id="129364"/>
    <lineage>
        <taxon>Eukaryota</taxon>
        <taxon>Sar</taxon>
        <taxon>Stramenopiles</taxon>
        <taxon>Oomycota</taxon>
        <taxon>Peronosporomycetes</taxon>
        <taxon>Peronosporales</taxon>
        <taxon>Peronosporaceae</taxon>
        <taxon>Phytophthora</taxon>
    </lineage>
</organism>
<proteinExistence type="predicted"/>